<dbReference type="AlphaFoldDB" id="A0A1F8BKN3"/>
<dbReference type="SUPFAM" id="SSF56317">
    <property type="entry name" value="Carbon-nitrogen hydrolase"/>
    <property type="match status" value="1"/>
</dbReference>
<dbReference type="Proteomes" id="UP000176725">
    <property type="component" value="Unassembled WGS sequence"/>
</dbReference>
<evidence type="ECO:0000313" key="3">
    <source>
        <dbReference type="EMBL" id="OGM64641.1"/>
    </source>
</evidence>
<dbReference type="CDD" id="cd07197">
    <property type="entry name" value="nitrilase"/>
    <property type="match status" value="1"/>
</dbReference>
<dbReference type="InterPro" id="IPR003010">
    <property type="entry name" value="C-N_Hydrolase"/>
</dbReference>
<dbReference type="GO" id="GO:0016811">
    <property type="term" value="F:hydrolase activity, acting on carbon-nitrogen (but not peptide) bonds, in linear amides"/>
    <property type="evidence" value="ECO:0007669"/>
    <property type="project" value="TreeGrafter"/>
</dbReference>
<reference evidence="3 4" key="1">
    <citation type="journal article" date="2016" name="Nat. Commun.">
        <title>Thousands of microbial genomes shed light on interconnected biogeochemical processes in an aquifer system.</title>
        <authorList>
            <person name="Anantharaman K."/>
            <person name="Brown C.T."/>
            <person name="Hug L.A."/>
            <person name="Sharon I."/>
            <person name="Castelle C.J."/>
            <person name="Probst A.J."/>
            <person name="Thomas B.C."/>
            <person name="Singh A."/>
            <person name="Wilkins M.J."/>
            <person name="Karaoz U."/>
            <person name="Brodie E.L."/>
            <person name="Williams K.H."/>
            <person name="Hubbard S.S."/>
            <person name="Banfield J.F."/>
        </authorList>
    </citation>
    <scope>NUCLEOTIDE SEQUENCE [LARGE SCALE GENOMIC DNA]</scope>
</reference>
<dbReference type="EMBL" id="MGHH01000008">
    <property type="protein sequence ID" value="OGM64641.1"/>
    <property type="molecule type" value="Genomic_DNA"/>
</dbReference>
<dbReference type="InterPro" id="IPR050345">
    <property type="entry name" value="Aliph_Amidase/BUP"/>
</dbReference>
<evidence type="ECO:0000256" key="1">
    <source>
        <dbReference type="ARBA" id="ARBA00022801"/>
    </source>
</evidence>
<proteinExistence type="predicted"/>
<dbReference type="PROSITE" id="PS50263">
    <property type="entry name" value="CN_HYDROLASE"/>
    <property type="match status" value="1"/>
</dbReference>
<comment type="caution">
    <text evidence="3">The sequence shown here is derived from an EMBL/GenBank/DDBJ whole genome shotgun (WGS) entry which is preliminary data.</text>
</comment>
<evidence type="ECO:0000259" key="2">
    <source>
        <dbReference type="PROSITE" id="PS50263"/>
    </source>
</evidence>
<dbReference type="PANTHER" id="PTHR43674">
    <property type="entry name" value="NITRILASE C965.09-RELATED"/>
    <property type="match status" value="1"/>
</dbReference>
<evidence type="ECO:0000313" key="4">
    <source>
        <dbReference type="Proteomes" id="UP000176725"/>
    </source>
</evidence>
<sequence>MKVKVAVLQYDAPEESSASFKKLNEMVSQASWAGAKLIVAPETAVGEVGELKEKEIDYLPKLIEVAKKHSVFLATSFYTKKDGKYYNQGYIISPEGKSVVSHRKIYPAKPEIENIGVVAGNTLEVEKTEIGKLGMLICKDGFNKFSHFLYEKFNNQGAEIICIPTWSIGWKELNTQEYVKALYVYGAFASRSFILVSGNLNIATNSFGRSLIVSPIRGVLKEGSINHKEILYEELDLDEVTKAREFDSWWQPKKKLEIK</sequence>
<protein>
    <recommendedName>
        <fullName evidence="2">CN hydrolase domain-containing protein</fullName>
    </recommendedName>
</protein>
<organism evidence="3 4">
    <name type="scientific">Candidatus Woesebacteria bacterium RIFCSPLOWO2_01_FULL_39_25</name>
    <dbReference type="NCBI Taxonomy" id="1802521"/>
    <lineage>
        <taxon>Bacteria</taxon>
        <taxon>Candidatus Woeseibacteriota</taxon>
    </lineage>
</organism>
<dbReference type="Pfam" id="PF00795">
    <property type="entry name" value="CN_hydrolase"/>
    <property type="match status" value="1"/>
</dbReference>
<dbReference type="PANTHER" id="PTHR43674:SF2">
    <property type="entry name" value="BETA-UREIDOPROPIONASE"/>
    <property type="match status" value="1"/>
</dbReference>
<dbReference type="InterPro" id="IPR036526">
    <property type="entry name" value="C-N_Hydrolase_sf"/>
</dbReference>
<dbReference type="STRING" id="1802521.A2893_06465"/>
<name>A0A1F8BKN3_9BACT</name>
<accession>A0A1F8BKN3</accession>
<gene>
    <name evidence="3" type="ORF">A2893_06465</name>
</gene>
<feature type="domain" description="CN hydrolase" evidence="2">
    <location>
        <begin position="3"/>
        <end position="237"/>
    </location>
</feature>
<dbReference type="Gene3D" id="3.60.110.10">
    <property type="entry name" value="Carbon-nitrogen hydrolase"/>
    <property type="match status" value="1"/>
</dbReference>
<keyword evidence="1" id="KW-0378">Hydrolase</keyword>